<dbReference type="InterPro" id="IPR003855">
    <property type="entry name" value="K+_transporter"/>
</dbReference>
<keyword evidence="4 13" id="KW-1003">Cell membrane</keyword>
<dbReference type="RefSeq" id="WP_353646508.1">
    <property type="nucleotide sequence ID" value="NZ_CP159256.1"/>
</dbReference>
<feature type="transmembrane region" description="Helical" evidence="13">
    <location>
        <begin position="293"/>
        <end position="320"/>
    </location>
</feature>
<sequence length="628" mass="66886">MVEVPLTSPRVRGGAELAALGVVFGDIGTSPLYALRQGVAAAQAGGGAGQAEVLGALSLLFWCLTIVVTLKYVLILLRADHDGEGGILALVTLLKPRRDTHTGRLMLFLGLLGAATLLGDGVLTPAISVLSAVEGLQVFIPSLSKLAMPIAAFILVALFLVQRIGTESIARFLGPVMLVWFLAIGLLGLLGIAHEPRILAAVDPRPGLQLLVAEPRSALVILGAVFLAVTGAEALYADLGQLGRPVIQRAWFCVVLPALLLNYFGQGALLLTMPQALENPFFALVPTAFGIPMLILATLATIIASQAIITGAFSLTKQAIQLGYLPPMRVRHTSRRNERDVYIGETNALLMVLTVSVAVVFGSSASLASAYGIAVSITMVATAVLFVSGLDRFSDWAPRWLGGLAILLLAIDLGLLAANLSKVADRGWLPLGIAAFVLLVMLSWRRGLDQLAARQGRYAMPLSAFVAGPAATRVVGKTAIFLARSEGMAPLALILLRDLVGVRFASVVIVTVEVSQRPRVPSAERTTCSRIGRKLTQVSFRVGYMQDVRLPAMLGPVLHDAGIDAEDAIYLVGMERMIPTERVRSFRDVLTHISAFLARNCERDADRFALPQSRTIIIGRSLVLKEAT</sequence>
<keyword evidence="12 13" id="KW-0472">Membrane</keyword>
<feature type="transmembrane region" description="Helical" evidence="13">
    <location>
        <begin position="105"/>
        <end position="127"/>
    </location>
</feature>
<keyword evidence="16" id="KW-0614">Plasmid</keyword>
<evidence type="ECO:0000256" key="10">
    <source>
        <dbReference type="ARBA" id="ARBA00022989"/>
    </source>
</evidence>
<evidence type="ECO:0000256" key="4">
    <source>
        <dbReference type="ARBA" id="ARBA00022475"/>
    </source>
</evidence>
<keyword evidence="8 13" id="KW-0769">Symport</keyword>
<dbReference type="InterPro" id="IPR023051">
    <property type="entry name" value="Kup"/>
</dbReference>
<dbReference type="GO" id="GO:0005886">
    <property type="term" value="C:plasma membrane"/>
    <property type="evidence" value="ECO:0007669"/>
    <property type="project" value="UniProtKB-SubCell"/>
</dbReference>
<evidence type="ECO:0000259" key="14">
    <source>
        <dbReference type="Pfam" id="PF02705"/>
    </source>
</evidence>
<evidence type="ECO:0000256" key="7">
    <source>
        <dbReference type="ARBA" id="ARBA00022692"/>
    </source>
</evidence>
<evidence type="ECO:0000256" key="1">
    <source>
        <dbReference type="ARBA" id="ARBA00004141"/>
    </source>
</evidence>
<protein>
    <recommendedName>
        <fullName evidence="13">Probable potassium transport system protein Kup</fullName>
    </recommendedName>
</protein>
<dbReference type="EMBL" id="CP159256">
    <property type="protein sequence ID" value="XCG52301.1"/>
    <property type="molecule type" value="Genomic_DNA"/>
</dbReference>
<geneLocation type="plasmid" evidence="16">
    <name>pMk2240A</name>
</geneLocation>
<feature type="transmembrane region" description="Helical" evidence="13">
    <location>
        <begin position="400"/>
        <end position="421"/>
    </location>
</feature>
<evidence type="ECO:0000256" key="6">
    <source>
        <dbReference type="ARBA" id="ARBA00022538"/>
    </source>
</evidence>
<dbReference type="GO" id="GO:0015293">
    <property type="term" value="F:symporter activity"/>
    <property type="evidence" value="ECO:0007669"/>
    <property type="project" value="UniProtKB-UniRule"/>
</dbReference>
<evidence type="ECO:0000256" key="5">
    <source>
        <dbReference type="ARBA" id="ARBA00022519"/>
    </source>
</evidence>
<organism evidence="16">
    <name type="scientific">Mesorhizobium sp. WSM2240</name>
    <dbReference type="NCBI Taxonomy" id="3228851"/>
    <lineage>
        <taxon>Bacteria</taxon>
        <taxon>Pseudomonadati</taxon>
        <taxon>Pseudomonadota</taxon>
        <taxon>Alphaproteobacteria</taxon>
        <taxon>Hyphomicrobiales</taxon>
        <taxon>Phyllobacteriaceae</taxon>
        <taxon>Mesorhizobium</taxon>
    </lineage>
</organism>
<dbReference type="PANTHER" id="PTHR30540">
    <property type="entry name" value="OSMOTIC STRESS POTASSIUM TRANSPORTER"/>
    <property type="match status" value="1"/>
</dbReference>
<evidence type="ECO:0000256" key="2">
    <source>
        <dbReference type="ARBA" id="ARBA00007019"/>
    </source>
</evidence>
<dbReference type="InterPro" id="IPR053951">
    <property type="entry name" value="K_trans_N"/>
</dbReference>
<dbReference type="Pfam" id="PF02705">
    <property type="entry name" value="K_trans"/>
    <property type="match status" value="1"/>
</dbReference>
<feature type="transmembrane region" description="Helical" evidence="13">
    <location>
        <begin position="251"/>
        <end position="273"/>
    </location>
</feature>
<comment type="function">
    <text evidence="13">Transport of potassium into the cell. Likely operates as a K(+):H(+) symporter.</text>
</comment>
<proteinExistence type="inferred from homology"/>
<dbReference type="InterPro" id="IPR053952">
    <property type="entry name" value="K_trans_C"/>
</dbReference>
<evidence type="ECO:0000256" key="9">
    <source>
        <dbReference type="ARBA" id="ARBA00022958"/>
    </source>
</evidence>
<dbReference type="GO" id="GO:0015079">
    <property type="term" value="F:potassium ion transmembrane transporter activity"/>
    <property type="evidence" value="ECO:0007669"/>
    <property type="project" value="UniProtKB-UniRule"/>
</dbReference>
<dbReference type="Pfam" id="PF22776">
    <property type="entry name" value="K_trans_C"/>
    <property type="match status" value="1"/>
</dbReference>
<keyword evidence="6 13" id="KW-0633">Potassium transport</keyword>
<keyword evidence="9 13" id="KW-0630">Potassium</keyword>
<evidence type="ECO:0000256" key="3">
    <source>
        <dbReference type="ARBA" id="ARBA00022448"/>
    </source>
</evidence>
<dbReference type="PANTHER" id="PTHR30540:SF79">
    <property type="entry name" value="LOW AFFINITY POTASSIUM TRANSPORT SYSTEM PROTEIN KUP"/>
    <property type="match status" value="1"/>
</dbReference>
<dbReference type="HAMAP" id="MF_01522">
    <property type="entry name" value="Kup"/>
    <property type="match status" value="1"/>
</dbReference>
<evidence type="ECO:0000256" key="13">
    <source>
        <dbReference type="HAMAP-Rule" id="MF_01522"/>
    </source>
</evidence>
<feature type="transmembrane region" description="Helical" evidence="13">
    <location>
        <begin position="59"/>
        <end position="77"/>
    </location>
</feature>
<evidence type="ECO:0000256" key="8">
    <source>
        <dbReference type="ARBA" id="ARBA00022847"/>
    </source>
</evidence>
<gene>
    <name evidence="13" type="primary">kup</name>
    <name evidence="16" type="ORF">ABVK50_33040</name>
</gene>
<feature type="domain" description="K+ potassium transporter C-terminal" evidence="15">
    <location>
        <begin position="477"/>
        <end position="621"/>
    </location>
</feature>
<evidence type="ECO:0000256" key="11">
    <source>
        <dbReference type="ARBA" id="ARBA00023065"/>
    </source>
</evidence>
<evidence type="ECO:0000256" key="12">
    <source>
        <dbReference type="ARBA" id="ARBA00023136"/>
    </source>
</evidence>
<comment type="similarity">
    <text evidence="2 13">Belongs to the HAK/KUP transporter (TC 2.A.72) family.</text>
</comment>
<dbReference type="AlphaFoldDB" id="A0AAU8D0X0"/>
<name>A0AAU8D0X0_9HYPH</name>
<evidence type="ECO:0000313" key="16">
    <source>
        <dbReference type="EMBL" id="XCG52301.1"/>
    </source>
</evidence>
<feature type="transmembrane region" description="Helical" evidence="13">
    <location>
        <begin position="341"/>
        <end position="362"/>
    </location>
</feature>
<keyword evidence="11 13" id="KW-0406">Ion transport</keyword>
<feature type="transmembrane region" description="Helical" evidence="13">
    <location>
        <begin position="427"/>
        <end position="444"/>
    </location>
</feature>
<feature type="domain" description="K+ potassium transporter integral membrane" evidence="14">
    <location>
        <begin position="17"/>
        <end position="466"/>
    </location>
</feature>
<keyword evidence="3 13" id="KW-0813">Transport</keyword>
<comment type="catalytic activity">
    <reaction evidence="13">
        <text>K(+)(in) + H(+)(in) = K(+)(out) + H(+)(out)</text>
        <dbReference type="Rhea" id="RHEA:28490"/>
        <dbReference type="ChEBI" id="CHEBI:15378"/>
        <dbReference type="ChEBI" id="CHEBI:29103"/>
    </reaction>
</comment>
<feature type="transmembrane region" description="Helical" evidence="13">
    <location>
        <begin position="172"/>
        <end position="193"/>
    </location>
</feature>
<keyword evidence="10 13" id="KW-1133">Transmembrane helix</keyword>
<keyword evidence="7 13" id="KW-0812">Transmembrane</keyword>
<accession>A0AAU8D0X0</accession>
<reference evidence="16" key="1">
    <citation type="submission" date="2024-06" db="EMBL/GenBank/DDBJ databases">
        <title>Mesorhizobium karijinii sp. nov., a symbiont of the iconic Swainsona formosa from arid Australia.</title>
        <authorList>
            <person name="Hill Y.J."/>
            <person name="Watkin E.L.J."/>
            <person name="O'Hara G.W."/>
            <person name="Terpolilli J."/>
            <person name="Tye M.L."/>
            <person name="Kohlmeier M.G."/>
        </authorList>
    </citation>
    <scope>NUCLEOTIDE SEQUENCE</scope>
    <source>
        <strain evidence="16">WSM2240</strain>
        <plasmid evidence="16">pMk2240A</plasmid>
    </source>
</reference>
<keyword evidence="5" id="KW-0997">Cell inner membrane</keyword>
<feature type="transmembrane region" description="Helical" evidence="13">
    <location>
        <begin position="139"/>
        <end position="160"/>
    </location>
</feature>
<evidence type="ECO:0000259" key="15">
    <source>
        <dbReference type="Pfam" id="PF22776"/>
    </source>
</evidence>
<comment type="subcellular location">
    <subcellularLocation>
        <location evidence="13">Cell membrane</location>
        <topology evidence="13">Multi-pass membrane protein</topology>
    </subcellularLocation>
    <subcellularLocation>
        <location evidence="1">Membrane</location>
        <topology evidence="1">Multi-pass membrane protein</topology>
    </subcellularLocation>
</comment>
<feature type="transmembrane region" description="Helical" evidence="13">
    <location>
        <begin position="218"/>
        <end position="239"/>
    </location>
</feature>
<feature type="transmembrane region" description="Helical" evidence="13">
    <location>
        <begin position="368"/>
        <end position="388"/>
    </location>
</feature>